<dbReference type="Gene3D" id="3.20.20.140">
    <property type="entry name" value="Metal-dependent hydrolases"/>
    <property type="match status" value="1"/>
</dbReference>
<evidence type="ECO:0000259" key="1">
    <source>
        <dbReference type="Pfam" id="PF07969"/>
    </source>
</evidence>
<dbReference type="CDD" id="cd01300">
    <property type="entry name" value="YtcJ_like"/>
    <property type="match status" value="1"/>
</dbReference>
<dbReference type="PANTHER" id="PTHR22642">
    <property type="entry name" value="IMIDAZOLONEPROPIONASE"/>
    <property type="match status" value="1"/>
</dbReference>
<evidence type="ECO:0000313" key="2">
    <source>
        <dbReference type="EMBL" id="SJM67813.1"/>
    </source>
</evidence>
<dbReference type="EMBL" id="FUHU01000045">
    <property type="protein sequence ID" value="SJM67813.1"/>
    <property type="molecule type" value="Genomic_DNA"/>
</dbReference>
<sequence length="527" mass="56566">MPKSTLFLHPRIRTLADPEPFDGGIVAVDGRIAFIGAPDEAREFAGHGAETVELGGAALLPAFHDAHIHTGMMAIDRLGPDLRGIGSYAEALEALKVFRDENPGDGWVVGGSWDANPWTDGAPHKSDLDAIFGSRPVMLATIDGHADWANSAALELGGIGPDSVDPEGGRIERDAQGEVTGVLLESASAPLSAVAMPTLEHRMAELLDELQHELLATGLAHVTDIDGESVREGYLQLRDAGRLHLRVHKAVQGGDLQRAIAEGRRTGDGDDWVTTGPVKLFSDGALGPHTAHFHEEFEGEPGNTGIAVTSAEQLRESMRAASEAGLAIAVHAIGDMANTIVLDAFEATAKHAPQTGLRNRIEHAQHIKPADLARFHELSVIASMQPTHCTSDYPLSIRLLGERDTLHYPWQTLLNDGAALAFGSDAPVEPADPFFGIHAAVTRQRRDDEPAGGREPHERLTVWDAMRAYTLGAAYAAGLEHETGTLETGKFADFMVVDQDPFDIDPEALWRTQVLTTVVGGVVRFER</sequence>
<feature type="domain" description="Amidohydrolase 3" evidence="1">
    <location>
        <begin position="50"/>
        <end position="524"/>
    </location>
</feature>
<keyword evidence="3" id="KW-1185">Reference proteome</keyword>
<protein>
    <submittedName>
        <fullName evidence="2">Exoenzymes regulatory protein AepA</fullName>
    </submittedName>
</protein>
<dbReference type="RefSeq" id="WP_086992811.1">
    <property type="nucleotide sequence ID" value="NZ_FUHU01000045.1"/>
</dbReference>
<dbReference type="SUPFAM" id="SSF51556">
    <property type="entry name" value="Metallo-dependent hydrolases"/>
    <property type="match status" value="1"/>
</dbReference>
<dbReference type="Gene3D" id="2.30.40.10">
    <property type="entry name" value="Urease, subunit C, domain 1"/>
    <property type="match status" value="1"/>
</dbReference>
<dbReference type="Gene3D" id="3.10.310.70">
    <property type="match status" value="1"/>
</dbReference>
<accession>A0A1R4GIA0</accession>
<dbReference type="InterPro" id="IPR033932">
    <property type="entry name" value="YtcJ-like"/>
</dbReference>
<gene>
    <name evidence="2" type="ORF">CZ674_12150</name>
</gene>
<dbReference type="OrthoDB" id="3238066at2"/>
<dbReference type="PANTHER" id="PTHR22642:SF2">
    <property type="entry name" value="PROTEIN LONG AFTER FAR-RED 3"/>
    <property type="match status" value="1"/>
</dbReference>
<dbReference type="Proteomes" id="UP000195787">
    <property type="component" value="Unassembled WGS sequence"/>
</dbReference>
<dbReference type="InterPro" id="IPR011059">
    <property type="entry name" value="Metal-dep_hydrolase_composite"/>
</dbReference>
<reference evidence="2 3" key="1">
    <citation type="submission" date="2017-02" db="EMBL/GenBank/DDBJ databases">
        <authorList>
            <person name="Peterson S.W."/>
        </authorList>
    </citation>
    <scope>NUCLEOTIDE SEQUENCE [LARGE SCALE GENOMIC DNA]</scope>
    <source>
        <strain evidence="2 3">LMG 22410</strain>
    </source>
</reference>
<dbReference type="GO" id="GO:0016810">
    <property type="term" value="F:hydrolase activity, acting on carbon-nitrogen (but not peptide) bonds"/>
    <property type="evidence" value="ECO:0007669"/>
    <property type="project" value="InterPro"/>
</dbReference>
<name>A0A1R4GIA0_9MICO</name>
<organism evidence="2 3">
    <name type="scientific">Agrococcus casei LMG 22410</name>
    <dbReference type="NCBI Taxonomy" id="1255656"/>
    <lineage>
        <taxon>Bacteria</taxon>
        <taxon>Bacillati</taxon>
        <taxon>Actinomycetota</taxon>
        <taxon>Actinomycetes</taxon>
        <taxon>Micrococcales</taxon>
        <taxon>Microbacteriaceae</taxon>
        <taxon>Agrococcus</taxon>
    </lineage>
</organism>
<proteinExistence type="predicted"/>
<dbReference type="SUPFAM" id="SSF51338">
    <property type="entry name" value="Composite domain of metallo-dependent hydrolases"/>
    <property type="match status" value="1"/>
</dbReference>
<dbReference type="AlphaFoldDB" id="A0A1R4GIA0"/>
<evidence type="ECO:0000313" key="3">
    <source>
        <dbReference type="Proteomes" id="UP000195787"/>
    </source>
</evidence>
<dbReference type="InterPro" id="IPR013108">
    <property type="entry name" value="Amidohydro_3"/>
</dbReference>
<dbReference type="GeneID" id="303173958"/>
<dbReference type="Pfam" id="PF07969">
    <property type="entry name" value="Amidohydro_3"/>
    <property type="match status" value="1"/>
</dbReference>
<dbReference type="InterPro" id="IPR032466">
    <property type="entry name" value="Metal_Hydrolase"/>
</dbReference>